<evidence type="ECO:0000313" key="3">
    <source>
        <dbReference type="EnsemblPlants" id="KEH40428"/>
    </source>
</evidence>
<reference evidence="1 4" key="1">
    <citation type="journal article" date="2011" name="Nature">
        <title>The Medicago genome provides insight into the evolution of rhizobial symbioses.</title>
        <authorList>
            <person name="Young N.D."/>
            <person name="Debelle F."/>
            <person name="Oldroyd G.E."/>
            <person name="Geurts R."/>
            <person name="Cannon S.B."/>
            <person name="Udvardi M.K."/>
            <person name="Benedito V.A."/>
            <person name="Mayer K.F."/>
            <person name="Gouzy J."/>
            <person name="Schoof H."/>
            <person name="Van de Peer Y."/>
            <person name="Proost S."/>
            <person name="Cook D.R."/>
            <person name="Meyers B.C."/>
            <person name="Spannagl M."/>
            <person name="Cheung F."/>
            <person name="De Mita S."/>
            <person name="Krishnakumar V."/>
            <person name="Gundlach H."/>
            <person name="Zhou S."/>
            <person name="Mudge J."/>
            <person name="Bharti A.K."/>
            <person name="Murray J.D."/>
            <person name="Naoumkina M.A."/>
            <person name="Rosen B."/>
            <person name="Silverstein K.A."/>
            <person name="Tang H."/>
            <person name="Rombauts S."/>
            <person name="Zhao P.X."/>
            <person name="Zhou P."/>
            <person name="Barbe V."/>
            <person name="Bardou P."/>
            <person name="Bechner M."/>
            <person name="Bellec A."/>
            <person name="Berger A."/>
            <person name="Berges H."/>
            <person name="Bidwell S."/>
            <person name="Bisseling T."/>
            <person name="Choisne N."/>
            <person name="Couloux A."/>
            <person name="Denny R."/>
            <person name="Deshpande S."/>
            <person name="Dai X."/>
            <person name="Doyle J.J."/>
            <person name="Dudez A.M."/>
            <person name="Farmer A.D."/>
            <person name="Fouteau S."/>
            <person name="Franken C."/>
            <person name="Gibelin C."/>
            <person name="Gish J."/>
            <person name="Goldstein S."/>
            <person name="Gonzalez A.J."/>
            <person name="Green P.J."/>
            <person name="Hallab A."/>
            <person name="Hartog M."/>
            <person name="Hua A."/>
            <person name="Humphray S.J."/>
            <person name="Jeong D.H."/>
            <person name="Jing Y."/>
            <person name="Jocker A."/>
            <person name="Kenton S.M."/>
            <person name="Kim D.J."/>
            <person name="Klee K."/>
            <person name="Lai H."/>
            <person name="Lang C."/>
            <person name="Lin S."/>
            <person name="Macmil S.L."/>
            <person name="Magdelenat G."/>
            <person name="Matthews L."/>
            <person name="McCorrison J."/>
            <person name="Monaghan E.L."/>
            <person name="Mun J.H."/>
            <person name="Najar F.Z."/>
            <person name="Nicholson C."/>
            <person name="Noirot C."/>
            <person name="O'Bleness M."/>
            <person name="Paule C.R."/>
            <person name="Poulain J."/>
            <person name="Prion F."/>
            <person name="Qin B."/>
            <person name="Qu C."/>
            <person name="Retzel E.F."/>
            <person name="Riddle C."/>
            <person name="Sallet E."/>
            <person name="Samain S."/>
            <person name="Samson N."/>
            <person name="Sanders I."/>
            <person name="Saurat O."/>
            <person name="Scarpelli C."/>
            <person name="Schiex T."/>
            <person name="Segurens B."/>
            <person name="Severin A.J."/>
            <person name="Sherrier D.J."/>
            <person name="Shi R."/>
            <person name="Sims S."/>
            <person name="Singer S.R."/>
            <person name="Sinharoy S."/>
            <person name="Sterck L."/>
            <person name="Viollet A."/>
            <person name="Wang B.B."/>
            <person name="Wang K."/>
            <person name="Wang M."/>
            <person name="Wang X."/>
            <person name="Warfsmann J."/>
            <person name="Weissenbach J."/>
            <person name="White D.D."/>
            <person name="White J.D."/>
            <person name="Wiley G.B."/>
            <person name="Wincker P."/>
            <person name="Xing Y."/>
            <person name="Yang L."/>
            <person name="Yao Z."/>
            <person name="Ying F."/>
            <person name="Zhai J."/>
            <person name="Zhou L."/>
            <person name="Zuber A."/>
            <person name="Denarie J."/>
            <person name="Dixon R.A."/>
            <person name="May G.D."/>
            <person name="Schwartz D.C."/>
            <person name="Rogers J."/>
            <person name="Quetier F."/>
            <person name="Town C.D."/>
            <person name="Roe B.A."/>
        </authorList>
    </citation>
    <scope>NUCLEOTIDE SEQUENCE [LARGE SCALE GENOMIC DNA]</scope>
    <source>
        <strain evidence="1">A17</strain>
        <strain evidence="3 4">cv. Jemalong A17</strain>
    </source>
</reference>
<dbReference type="EnsemblPlants" id="KEH40428">
    <property type="protein sequence ID" value="KEH40428"/>
    <property type="gene ID" value="MTR_1g028710"/>
</dbReference>
<protein>
    <submittedName>
        <fullName evidence="1 3">Uncharacterized protein</fullName>
    </submittedName>
</protein>
<sequence>MLKEKCSHYLSYQAKRVRNMFCVDIRGVTSRDSVWTLDSESDLATWIRGTQIPHNGHQEQGKQQILLLSAMEIQRTFQQKYPYQAMGQRS</sequence>
<dbReference type="EMBL" id="PSQE01000001">
    <property type="protein sequence ID" value="RHN77843.1"/>
    <property type="molecule type" value="Genomic_DNA"/>
</dbReference>
<reference evidence="1 4" key="2">
    <citation type="journal article" date="2014" name="BMC Genomics">
        <title>An improved genome release (version Mt4.0) for the model legume Medicago truncatula.</title>
        <authorList>
            <person name="Tang H."/>
            <person name="Krishnakumar V."/>
            <person name="Bidwell S."/>
            <person name="Rosen B."/>
            <person name="Chan A."/>
            <person name="Zhou S."/>
            <person name="Gentzbittel L."/>
            <person name="Childs K.L."/>
            <person name="Yandell M."/>
            <person name="Gundlach H."/>
            <person name="Mayer K.F."/>
            <person name="Schwartz D.C."/>
            <person name="Town C.D."/>
        </authorList>
    </citation>
    <scope>GENOME REANNOTATION</scope>
    <source>
        <strain evidence="1">A17</strain>
        <strain evidence="3 4">cv. Jemalong A17</strain>
    </source>
</reference>
<dbReference type="EMBL" id="CM001217">
    <property type="protein sequence ID" value="KEH40428.1"/>
    <property type="molecule type" value="Genomic_DNA"/>
</dbReference>
<gene>
    <name evidence="1" type="ordered locus">MTR_1g028710</name>
    <name evidence="2" type="ORF">MtrunA17_Chr1g0159091</name>
</gene>
<organism evidence="1 4">
    <name type="scientific">Medicago truncatula</name>
    <name type="common">Barrel medic</name>
    <name type="synonym">Medicago tribuloides</name>
    <dbReference type="NCBI Taxonomy" id="3880"/>
    <lineage>
        <taxon>Eukaryota</taxon>
        <taxon>Viridiplantae</taxon>
        <taxon>Streptophyta</taxon>
        <taxon>Embryophyta</taxon>
        <taxon>Tracheophyta</taxon>
        <taxon>Spermatophyta</taxon>
        <taxon>Magnoliopsida</taxon>
        <taxon>eudicotyledons</taxon>
        <taxon>Gunneridae</taxon>
        <taxon>Pentapetalae</taxon>
        <taxon>rosids</taxon>
        <taxon>fabids</taxon>
        <taxon>Fabales</taxon>
        <taxon>Fabaceae</taxon>
        <taxon>Papilionoideae</taxon>
        <taxon>50 kb inversion clade</taxon>
        <taxon>NPAAA clade</taxon>
        <taxon>Hologalegina</taxon>
        <taxon>IRL clade</taxon>
        <taxon>Trifolieae</taxon>
        <taxon>Medicago</taxon>
    </lineage>
</organism>
<evidence type="ECO:0000313" key="4">
    <source>
        <dbReference type="Proteomes" id="UP000002051"/>
    </source>
</evidence>
<dbReference type="AlphaFoldDB" id="A0A072VG91"/>
<name>A0A072VG91_MEDTR</name>
<evidence type="ECO:0000313" key="2">
    <source>
        <dbReference type="EMBL" id="RHN77843.1"/>
    </source>
</evidence>
<keyword evidence="4" id="KW-1185">Reference proteome</keyword>
<evidence type="ECO:0000313" key="5">
    <source>
        <dbReference type="Proteomes" id="UP000265566"/>
    </source>
</evidence>
<reference evidence="2" key="5">
    <citation type="journal article" date="2018" name="Nat. Plants">
        <title>Whole-genome landscape of Medicago truncatula symbiotic genes.</title>
        <authorList>
            <person name="Pecrix Y."/>
            <person name="Gamas P."/>
            <person name="Carrere S."/>
        </authorList>
    </citation>
    <scope>NUCLEOTIDE SEQUENCE</scope>
    <source>
        <tissue evidence="2">Leaves</tissue>
    </source>
</reference>
<accession>A0A072VG91</accession>
<reference evidence="3" key="3">
    <citation type="submission" date="2015-04" db="UniProtKB">
        <authorList>
            <consortium name="EnsemblPlants"/>
        </authorList>
    </citation>
    <scope>IDENTIFICATION</scope>
    <source>
        <strain evidence="3">cv. Jemalong A17</strain>
    </source>
</reference>
<dbReference type="Gramene" id="rna1337">
    <property type="protein sequence ID" value="RHN77843.1"/>
    <property type="gene ID" value="gene1337"/>
</dbReference>
<dbReference type="Proteomes" id="UP000265566">
    <property type="component" value="Chromosome 1"/>
</dbReference>
<dbReference type="HOGENOM" id="CLU_2444134_0_0_1"/>
<proteinExistence type="predicted"/>
<reference evidence="5" key="4">
    <citation type="journal article" date="2018" name="Nat. Plants">
        <title>Whole-genome landscape of Medicago truncatula symbiotic genes.</title>
        <authorList>
            <person name="Pecrix Y."/>
            <person name="Staton S.E."/>
            <person name="Sallet E."/>
            <person name="Lelandais-Briere C."/>
            <person name="Moreau S."/>
            <person name="Carrere S."/>
            <person name="Blein T."/>
            <person name="Jardinaud M.F."/>
            <person name="Latrasse D."/>
            <person name="Zouine M."/>
            <person name="Zahm M."/>
            <person name="Kreplak J."/>
            <person name="Mayjonade B."/>
            <person name="Satge C."/>
            <person name="Perez M."/>
            <person name="Cauet S."/>
            <person name="Marande W."/>
            <person name="Chantry-Darmon C."/>
            <person name="Lopez-Roques C."/>
            <person name="Bouchez O."/>
            <person name="Berard A."/>
            <person name="Debelle F."/>
            <person name="Munos S."/>
            <person name="Bendahmane A."/>
            <person name="Berges H."/>
            <person name="Niebel A."/>
            <person name="Buitink J."/>
            <person name="Frugier F."/>
            <person name="Benhamed M."/>
            <person name="Crespi M."/>
            <person name="Gouzy J."/>
            <person name="Gamas P."/>
        </authorList>
    </citation>
    <scope>NUCLEOTIDE SEQUENCE [LARGE SCALE GENOMIC DNA]</scope>
    <source>
        <strain evidence="5">cv. Jemalong A17</strain>
    </source>
</reference>
<evidence type="ECO:0000313" key="1">
    <source>
        <dbReference type="EMBL" id="KEH40428.1"/>
    </source>
</evidence>
<dbReference type="Proteomes" id="UP000002051">
    <property type="component" value="Unassembled WGS sequence"/>
</dbReference>